<dbReference type="Pfam" id="PF00271">
    <property type="entry name" value="Helicase_C"/>
    <property type="match status" value="1"/>
</dbReference>
<feature type="compositionally biased region" description="Pro residues" evidence="2">
    <location>
        <begin position="36"/>
        <end position="45"/>
    </location>
</feature>
<dbReference type="PROSITE" id="PS51192">
    <property type="entry name" value="HELICASE_ATP_BIND_1"/>
    <property type="match status" value="1"/>
</dbReference>
<dbReference type="SMART" id="SM00487">
    <property type="entry name" value="DEXDc"/>
    <property type="match status" value="1"/>
</dbReference>
<sequence length="740" mass="83454">MVLTEEQRQRIAANKAEALRRQMNVRAANLANAQPQPRPQVPFPRPSTNSLPRPSTSYANPRPSTFPVRPPARPPYSGNRFGFPRPGQPFNRPPIPGYYAKNSFSKAPSSFNESKKKSFNVVSLSVYNSERFRLDMKVILDVVLQFAKGIPDRNYDGTKKCWHFPWNRYEEVRAGLRAIKEVDFEMEVLLPCVVEFFRNKKPLEKPDADNLANLKVTMWSTLYDYQRDGILRGIANNGRILIADEMGLGKSVQALGLAFYYRTEWPLLIVSPSSVKGSWDQQIERFLPNMCEVTMIEKTSDILPTSRSTKTVVIISHSMMVLKKDALLKSGFYVVIFDESHMLKDEKAKRTKAAMSLARSANRVILLSGTPAISRPAELFTQIQMIDPKLFPKFHDFAVTYCDGKETAHGFIAKGAARTDELTTILQEAVMIRRTKDNIVLPSKTRHIIYLSEKNIDSQLKELRDAKEQATKATSDRRIKKKDAHESMMEYYRVTALVKSSAVSTYLKNEYFKNNDCKRKMLIFGHHQVVLDAISSMLVSSDVCHIRIDGSTKDRTNLVEEFQTNEACKVAVLSMTAAGVGITLTAASLVIFAELHWTPSAEDRAHRVGQTRPVDIHYLIARNTVDEDMLNLIKQKMKILTSVSLNTGSLDNAKKSYEEPGVSKITTFFQALAEKENVNSDDGNKKKGNAFGAGEVITLEEDEDDWNDDEIFIEEESSSGAKKRPSVGDGDEDIPSKRLK</sequence>
<feature type="compositionally biased region" description="Polar residues" evidence="2">
    <location>
        <begin position="47"/>
        <end position="63"/>
    </location>
</feature>
<dbReference type="GO" id="GO:0043596">
    <property type="term" value="C:nuclear replication fork"/>
    <property type="evidence" value="ECO:0007669"/>
    <property type="project" value="TreeGrafter"/>
</dbReference>
<dbReference type="InterPro" id="IPR038718">
    <property type="entry name" value="SNF2-like_sf"/>
</dbReference>
<dbReference type="PANTHER" id="PTHR45766:SF6">
    <property type="entry name" value="SWI_SNF-RELATED MATRIX-ASSOCIATED ACTIN-DEPENDENT REGULATOR OF CHROMATIN SUBFAMILY A-LIKE PROTEIN 1"/>
    <property type="match status" value="1"/>
</dbReference>
<dbReference type="InterPro" id="IPR014001">
    <property type="entry name" value="Helicase_ATP-bd"/>
</dbReference>
<reference evidence="6" key="1">
    <citation type="submission" date="2022-11" db="UniProtKB">
        <authorList>
            <consortium name="WormBaseParasite"/>
        </authorList>
    </citation>
    <scope>IDENTIFICATION</scope>
</reference>
<proteinExistence type="predicted"/>
<dbReference type="WBParaSite" id="PSU_v2.g1117.t1">
    <property type="protein sequence ID" value="PSU_v2.g1117.t1"/>
    <property type="gene ID" value="PSU_v2.g1117"/>
</dbReference>
<evidence type="ECO:0000313" key="6">
    <source>
        <dbReference type="WBParaSite" id="PSU_v2.g1117.t1"/>
    </source>
</evidence>
<dbReference type="PANTHER" id="PTHR45766">
    <property type="entry name" value="DNA ANNEALING HELICASE AND ENDONUCLEASE ZRANB3 FAMILY MEMBER"/>
    <property type="match status" value="1"/>
</dbReference>
<dbReference type="InterPro" id="IPR000330">
    <property type="entry name" value="SNF2_N"/>
</dbReference>
<feature type="compositionally biased region" description="Acidic residues" evidence="2">
    <location>
        <begin position="698"/>
        <end position="717"/>
    </location>
</feature>
<dbReference type="GO" id="GO:0005524">
    <property type="term" value="F:ATP binding"/>
    <property type="evidence" value="ECO:0007669"/>
    <property type="project" value="InterPro"/>
</dbReference>
<protein>
    <submittedName>
        <fullName evidence="6">SWI/SNF-related matrix-associated actin-dependent regulator of chromatin subfamily A-like protein 1</fullName>
    </submittedName>
</protein>
<name>A0A914XT79_9BILA</name>
<dbReference type="Gene3D" id="3.40.50.300">
    <property type="entry name" value="P-loop containing nucleotide triphosphate hydrolases"/>
    <property type="match status" value="1"/>
</dbReference>
<dbReference type="AlphaFoldDB" id="A0A914XT79"/>
<feature type="domain" description="Helicase ATP-binding" evidence="3">
    <location>
        <begin position="231"/>
        <end position="389"/>
    </location>
</feature>
<feature type="region of interest" description="Disordered" evidence="2">
    <location>
        <begin position="696"/>
        <end position="740"/>
    </location>
</feature>
<dbReference type="InterPro" id="IPR049730">
    <property type="entry name" value="SNF2/RAD54-like_C"/>
</dbReference>
<evidence type="ECO:0000256" key="1">
    <source>
        <dbReference type="ARBA" id="ARBA00022801"/>
    </source>
</evidence>
<dbReference type="GO" id="GO:0006281">
    <property type="term" value="P:DNA repair"/>
    <property type="evidence" value="ECO:0007669"/>
    <property type="project" value="TreeGrafter"/>
</dbReference>
<dbReference type="GO" id="GO:0031297">
    <property type="term" value="P:replication fork processing"/>
    <property type="evidence" value="ECO:0007669"/>
    <property type="project" value="TreeGrafter"/>
</dbReference>
<keyword evidence="1" id="KW-0378">Hydrolase</keyword>
<evidence type="ECO:0000259" key="4">
    <source>
        <dbReference type="PROSITE" id="PS51194"/>
    </source>
</evidence>
<dbReference type="SMART" id="SM00490">
    <property type="entry name" value="HELICc"/>
    <property type="match status" value="1"/>
</dbReference>
<dbReference type="CDD" id="cd18793">
    <property type="entry name" value="SF2_C_SNF"/>
    <property type="match status" value="1"/>
</dbReference>
<dbReference type="SUPFAM" id="SSF52540">
    <property type="entry name" value="P-loop containing nucleoside triphosphate hydrolases"/>
    <property type="match status" value="2"/>
</dbReference>
<dbReference type="Gene3D" id="3.40.50.10810">
    <property type="entry name" value="Tandem AAA-ATPase domain"/>
    <property type="match status" value="1"/>
</dbReference>
<feature type="domain" description="Helicase C-terminal" evidence="4">
    <location>
        <begin position="506"/>
        <end position="651"/>
    </location>
</feature>
<evidence type="ECO:0000259" key="3">
    <source>
        <dbReference type="PROSITE" id="PS51192"/>
    </source>
</evidence>
<accession>A0A914XT79</accession>
<dbReference type="Pfam" id="PF00176">
    <property type="entry name" value="SNF2-rel_dom"/>
    <property type="match status" value="1"/>
</dbReference>
<evidence type="ECO:0000256" key="2">
    <source>
        <dbReference type="SAM" id="MobiDB-lite"/>
    </source>
</evidence>
<keyword evidence="5" id="KW-1185">Reference proteome</keyword>
<dbReference type="CDD" id="cd18010">
    <property type="entry name" value="DEXHc_HARP_SMARCAL1"/>
    <property type="match status" value="1"/>
</dbReference>
<dbReference type="InterPro" id="IPR027417">
    <property type="entry name" value="P-loop_NTPase"/>
</dbReference>
<dbReference type="GO" id="GO:0016787">
    <property type="term" value="F:hydrolase activity"/>
    <property type="evidence" value="ECO:0007669"/>
    <property type="project" value="UniProtKB-KW"/>
</dbReference>
<organism evidence="5 6">
    <name type="scientific">Panagrolaimus superbus</name>
    <dbReference type="NCBI Taxonomy" id="310955"/>
    <lineage>
        <taxon>Eukaryota</taxon>
        <taxon>Metazoa</taxon>
        <taxon>Ecdysozoa</taxon>
        <taxon>Nematoda</taxon>
        <taxon>Chromadorea</taxon>
        <taxon>Rhabditida</taxon>
        <taxon>Tylenchina</taxon>
        <taxon>Panagrolaimomorpha</taxon>
        <taxon>Panagrolaimoidea</taxon>
        <taxon>Panagrolaimidae</taxon>
        <taxon>Panagrolaimus</taxon>
    </lineage>
</organism>
<dbReference type="PROSITE" id="PS51194">
    <property type="entry name" value="HELICASE_CTER"/>
    <property type="match status" value="1"/>
</dbReference>
<dbReference type="Proteomes" id="UP000887577">
    <property type="component" value="Unplaced"/>
</dbReference>
<feature type="region of interest" description="Disordered" evidence="2">
    <location>
        <begin position="26"/>
        <end position="77"/>
    </location>
</feature>
<evidence type="ECO:0000313" key="5">
    <source>
        <dbReference type="Proteomes" id="UP000887577"/>
    </source>
</evidence>
<dbReference type="InterPro" id="IPR001650">
    <property type="entry name" value="Helicase_C-like"/>
</dbReference>